<proteinExistence type="predicted"/>
<protein>
    <submittedName>
        <fullName evidence="6">Lipopolysaccharide biosynthesis protein</fullName>
    </submittedName>
</protein>
<keyword evidence="7" id="KW-1185">Reference proteome</keyword>
<feature type="transmembrane region" description="Helical" evidence="5">
    <location>
        <begin position="76"/>
        <end position="102"/>
    </location>
</feature>
<feature type="transmembrane region" description="Helical" evidence="5">
    <location>
        <begin position="34"/>
        <end position="55"/>
    </location>
</feature>
<evidence type="ECO:0000313" key="7">
    <source>
        <dbReference type="Proteomes" id="UP001595630"/>
    </source>
</evidence>
<evidence type="ECO:0000256" key="2">
    <source>
        <dbReference type="ARBA" id="ARBA00022692"/>
    </source>
</evidence>
<evidence type="ECO:0000256" key="4">
    <source>
        <dbReference type="ARBA" id="ARBA00023136"/>
    </source>
</evidence>
<feature type="transmembrane region" description="Helical" evidence="5">
    <location>
        <begin position="282"/>
        <end position="304"/>
    </location>
</feature>
<feature type="transmembrane region" description="Helical" evidence="5">
    <location>
        <begin position="108"/>
        <end position="130"/>
    </location>
</feature>
<gene>
    <name evidence="6" type="ORF">ACFOMF_04595</name>
</gene>
<sequence>MRDHVLMGITTGARTAAALGTLLILAKTLGPSDFGFVSVVITWSTIVALVTDYGFGMRALRDIGAERGRAGEIMSASLAAKTLMVVPACLVLVPLTLFWFDLQPHERIAALLFLIGTLANSYGDLALVVFRSIGQFHRETRIVVATALLHFALIGLAIYLQNDLIAIGIAFLVSRLIYAAFAVGALSRLLELGGILRQSWRALGERFKVSASFALDSGATNIFAQLDVILVNHIAGREAAGIYYAGSRLLQGAVPFTVLLASVHIPRYAHRLHNNASGLLRYGIRILGEFMLLGIVFSIGFYVFGPLYTDHFLGSAYEQLNALWLGFACFTAARFLTAALGVQLMAFGAGYLRTLGIVVSGVVTLTCYWIFIPSHGIQAVPWVATFGMVVLGSIYGLALTRIFRNRAAGSISPVDAHRDARATRSLKEPQV</sequence>
<dbReference type="InterPro" id="IPR052556">
    <property type="entry name" value="PolySynth_Transporter"/>
</dbReference>
<evidence type="ECO:0000256" key="3">
    <source>
        <dbReference type="ARBA" id="ARBA00022989"/>
    </source>
</evidence>
<feature type="transmembrane region" description="Helical" evidence="5">
    <location>
        <begin position="377"/>
        <end position="398"/>
    </location>
</feature>
<dbReference type="PANTHER" id="PTHR43424:SF1">
    <property type="entry name" value="LOCUS PUTATIVE PROTEIN 1-RELATED"/>
    <property type="match status" value="1"/>
</dbReference>
<dbReference type="Proteomes" id="UP001595630">
    <property type="component" value="Unassembled WGS sequence"/>
</dbReference>
<accession>A0ABV7T465</accession>
<feature type="transmembrane region" description="Helical" evidence="5">
    <location>
        <begin position="324"/>
        <end position="344"/>
    </location>
</feature>
<comment type="caution">
    <text evidence="6">The sequence shown here is derived from an EMBL/GenBank/DDBJ whole genome shotgun (WGS) entry which is preliminary data.</text>
</comment>
<feature type="transmembrane region" description="Helical" evidence="5">
    <location>
        <begin position="166"/>
        <end position="190"/>
    </location>
</feature>
<dbReference type="EMBL" id="JBHRXZ010000012">
    <property type="protein sequence ID" value="MFC3607061.1"/>
    <property type="molecule type" value="Genomic_DNA"/>
</dbReference>
<dbReference type="Pfam" id="PF01943">
    <property type="entry name" value="Polysacc_synt"/>
    <property type="match status" value="1"/>
</dbReference>
<dbReference type="InterPro" id="IPR002797">
    <property type="entry name" value="Polysacc_synth"/>
</dbReference>
<name>A0ABV7T465_9GAMM</name>
<feature type="transmembrane region" description="Helical" evidence="5">
    <location>
        <begin position="351"/>
        <end position="371"/>
    </location>
</feature>
<keyword evidence="3 5" id="KW-1133">Transmembrane helix</keyword>
<comment type="subcellular location">
    <subcellularLocation>
        <location evidence="1">Membrane</location>
        <topology evidence="1">Multi-pass membrane protein</topology>
    </subcellularLocation>
</comment>
<feature type="transmembrane region" description="Helical" evidence="5">
    <location>
        <begin position="142"/>
        <end position="160"/>
    </location>
</feature>
<keyword evidence="2 5" id="KW-0812">Transmembrane</keyword>
<evidence type="ECO:0000256" key="5">
    <source>
        <dbReference type="SAM" id="Phobius"/>
    </source>
</evidence>
<organism evidence="6 7">
    <name type="scientific">Stutzerimonas tarimensis</name>
    <dbReference type="NCBI Taxonomy" id="1507735"/>
    <lineage>
        <taxon>Bacteria</taxon>
        <taxon>Pseudomonadati</taxon>
        <taxon>Pseudomonadota</taxon>
        <taxon>Gammaproteobacteria</taxon>
        <taxon>Pseudomonadales</taxon>
        <taxon>Pseudomonadaceae</taxon>
        <taxon>Stutzerimonas</taxon>
    </lineage>
</organism>
<reference evidence="7" key="1">
    <citation type="journal article" date="2019" name="Int. J. Syst. Evol. Microbiol.">
        <title>The Global Catalogue of Microorganisms (GCM) 10K type strain sequencing project: providing services to taxonomists for standard genome sequencing and annotation.</title>
        <authorList>
            <consortium name="The Broad Institute Genomics Platform"/>
            <consortium name="The Broad Institute Genome Sequencing Center for Infectious Disease"/>
            <person name="Wu L."/>
            <person name="Ma J."/>
        </authorList>
    </citation>
    <scope>NUCLEOTIDE SEQUENCE [LARGE SCALE GENOMIC DNA]</scope>
    <source>
        <strain evidence="7">KCTC 42447</strain>
    </source>
</reference>
<evidence type="ECO:0000313" key="6">
    <source>
        <dbReference type="EMBL" id="MFC3607061.1"/>
    </source>
</evidence>
<keyword evidence="4 5" id="KW-0472">Membrane</keyword>
<dbReference type="RefSeq" id="WP_386361685.1">
    <property type="nucleotide sequence ID" value="NZ_JBHRXZ010000012.1"/>
</dbReference>
<dbReference type="PANTHER" id="PTHR43424">
    <property type="entry name" value="LOCUS PUTATIVE PROTEIN 1-RELATED"/>
    <property type="match status" value="1"/>
</dbReference>
<evidence type="ECO:0000256" key="1">
    <source>
        <dbReference type="ARBA" id="ARBA00004141"/>
    </source>
</evidence>